<gene>
    <name evidence="1" type="ORF">EAH_00053550</name>
</gene>
<dbReference type="Proteomes" id="UP000018050">
    <property type="component" value="Unassembled WGS sequence"/>
</dbReference>
<dbReference type="EMBL" id="HG673718">
    <property type="protein sequence ID" value="CDI84549.1"/>
    <property type="molecule type" value="Genomic_DNA"/>
</dbReference>
<reference evidence="1" key="1">
    <citation type="submission" date="2013-10" db="EMBL/GenBank/DDBJ databases">
        <title>Genomic analysis of the causative agents of coccidiosis in chickens.</title>
        <authorList>
            <person name="Reid A.J."/>
            <person name="Blake D."/>
            <person name="Billington K."/>
            <person name="Browne H."/>
            <person name="Dunn M."/>
            <person name="Hung S."/>
            <person name="Kawahara F."/>
            <person name="Miranda-Saavedra D."/>
            <person name="Mourier T."/>
            <person name="Nagra H."/>
            <person name="Otto T.D."/>
            <person name="Rawlings N."/>
            <person name="Sanchez A."/>
            <person name="Sanders M."/>
            <person name="Subramaniam C."/>
            <person name="Tay Y."/>
            <person name="Dear P."/>
            <person name="Doerig C."/>
            <person name="Gruber A."/>
            <person name="Parkinson J."/>
            <person name="Shirley M."/>
            <person name="Wan K.L."/>
            <person name="Berriman M."/>
            <person name="Tomley F."/>
            <person name="Pain A."/>
        </authorList>
    </citation>
    <scope>NUCLEOTIDE SEQUENCE</scope>
    <source>
        <strain evidence="1">Houghton</strain>
    </source>
</reference>
<evidence type="ECO:0000313" key="2">
    <source>
        <dbReference type="Proteomes" id="UP000018050"/>
    </source>
</evidence>
<dbReference type="InterPro" id="IPR029071">
    <property type="entry name" value="Ubiquitin-like_domsf"/>
</dbReference>
<dbReference type="VEuPathDB" id="ToxoDB:EAH_00053550"/>
<dbReference type="SUPFAM" id="SSF54236">
    <property type="entry name" value="Ubiquitin-like"/>
    <property type="match status" value="1"/>
</dbReference>
<evidence type="ECO:0000313" key="1">
    <source>
        <dbReference type="EMBL" id="CDI84549.1"/>
    </source>
</evidence>
<protein>
    <submittedName>
        <fullName evidence="1">Uncharacterized protein</fullName>
    </submittedName>
</protein>
<dbReference type="OrthoDB" id="345816at2759"/>
<name>U6H1F9_EIMAC</name>
<dbReference type="CDD" id="cd17039">
    <property type="entry name" value="Ubl_ubiquitin_like"/>
    <property type="match status" value="1"/>
</dbReference>
<dbReference type="AlphaFoldDB" id="U6H1F9"/>
<accession>U6H1F9</accession>
<dbReference type="Gene3D" id="3.10.20.90">
    <property type="entry name" value="Phosphatidylinositol 3-kinase Catalytic Subunit, Chain A, domain 1"/>
    <property type="match status" value="1"/>
</dbReference>
<dbReference type="OMA" id="RCICTIS"/>
<dbReference type="RefSeq" id="XP_013246499.1">
    <property type="nucleotide sequence ID" value="XM_013391045.1"/>
</dbReference>
<sequence>MEYLAKLKSFVRVKATGPKARAHVKFIFSNSRQLPIEAFYDADTTMSEVKEDLLLRHWPETLGPVENVFRLRLFYCGIELKDWKCLRDYRIGISGELPSACHIFIVYRQPKNSESSSNRCICTIS</sequence>
<proteinExistence type="predicted"/>
<organism evidence="1 2">
    <name type="scientific">Eimeria acervulina</name>
    <name type="common">Coccidian parasite</name>
    <dbReference type="NCBI Taxonomy" id="5801"/>
    <lineage>
        <taxon>Eukaryota</taxon>
        <taxon>Sar</taxon>
        <taxon>Alveolata</taxon>
        <taxon>Apicomplexa</taxon>
        <taxon>Conoidasida</taxon>
        <taxon>Coccidia</taxon>
        <taxon>Eucoccidiorida</taxon>
        <taxon>Eimeriorina</taxon>
        <taxon>Eimeriidae</taxon>
        <taxon>Eimeria</taxon>
    </lineage>
</organism>
<dbReference type="GeneID" id="25273425"/>
<keyword evidence="2" id="KW-1185">Reference proteome</keyword>
<reference evidence="1" key="2">
    <citation type="submission" date="2013-10" db="EMBL/GenBank/DDBJ databases">
        <authorList>
            <person name="Aslett M."/>
        </authorList>
    </citation>
    <scope>NUCLEOTIDE SEQUENCE</scope>
    <source>
        <strain evidence="1">Houghton</strain>
    </source>
</reference>